<proteinExistence type="predicted"/>
<evidence type="ECO:0000313" key="1">
    <source>
        <dbReference type="EMBL" id="KAF7825309.1"/>
    </source>
</evidence>
<organism evidence="1 2">
    <name type="scientific">Senna tora</name>
    <dbReference type="NCBI Taxonomy" id="362788"/>
    <lineage>
        <taxon>Eukaryota</taxon>
        <taxon>Viridiplantae</taxon>
        <taxon>Streptophyta</taxon>
        <taxon>Embryophyta</taxon>
        <taxon>Tracheophyta</taxon>
        <taxon>Spermatophyta</taxon>
        <taxon>Magnoliopsida</taxon>
        <taxon>eudicotyledons</taxon>
        <taxon>Gunneridae</taxon>
        <taxon>Pentapetalae</taxon>
        <taxon>rosids</taxon>
        <taxon>fabids</taxon>
        <taxon>Fabales</taxon>
        <taxon>Fabaceae</taxon>
        <taxon>Caesalpinioideae</taxon>
        <taxon>Cassia clade</taxon>
        <taxon>Senna</taxon>
    </lineage>
</organism>
<dbReference type="EMBL" id="JAAIUW010000006">
    <property type="protein sequence ID" value="KAF7825309.1"/>
    <property type="molecule type" value="Genomic_DNA"/>
</dbReference>
<name>A0A834TPG9_9FABA</name>
<sequence length="83" mass="9274">MAFDGAPLDDPKYISRTANPLPIVQPSPCPTLLQTRHRLTLFTTRLRCNSARKHSTLPRAFSPQGPNTSITATLAFRRPYINP</sequence>
<dbReference type="AlphaFoldDB" id="A0A834TPG9"/>
<keyword evidence="2" id="KW-1185">Reference proteome</keyword>
<accession>A0A834TPG9</accession>
<protein>
    <submittedName>
        <fullName evidence="1">Uncharacterized protein</fullName>
    </submittedName>
</protein>
<comment type="caution">
    <text evidence="1">The sequence shown here is derived from an EMBL/GenBank/DDBJ whole genome shotgun (WGS) entry which is preliminary data.</text>
</comment>
<gene>
    <name evidence="1" type="ORF">G2W53_016473</name>
</gene>
<dbReference type="Proteomes" id="UP000634136">
    <property type="component" value="Unassembled WGS sequence"/>
</dbReference>
<reference evidence="1" key="1">
    <citation type="submission" date="2020-09" db="EMBL/GenBank/DDBJ databases">
        <title>Genome-Enabled Discovery of Anthraquinone Biosynthesis in Senna tora.</title>
        <authorList>
            <person name="Kang S.-H."/>
            <person name="Pandey R.P."/>
            <person name="Lee C.-M."/>
            <person name="Sim J.-S."/>
            <person name="Jeong J.-T."/>
            <person name="Choi B.-S."/>
            <person name="Jung M."/>
            <person name="Ginzburg D."/>
            <person name="Zhao K."/>
            <person name="Won S.Y."/>
            <person name="Oh T.-J."/>
            <person name="Yu Y."/>
            <person name="Kim N.-H."/>
            <person name="Lee O.R."/>
            <person name="Lee T.-H."/>
            <person name="Bashyal P."/>
            <person name="Kim T.-S."/>
            <person name="Lee W.-H."/>
            <person name="Kawkins C."/>
            <person name="Kim C.-K."/>
            <person name="Kim J.S."/>
            <person name="Ahn B.O."/>
            <person name="Rhee S.Y."/>
            <person name="Sohng J.K."/>
        </authorList>
    </citation>
    <scope>NUCLEOTIDE SEQUENCE</scope>
    <source>
        <tissue evidence="1">Leaf</tissue>
    </source>
</reference>
<evidence type="ECO:0000313" key="2">
    <source>
        <dbReference type="Proteomes" id="UP000634136"/>
    </source>
</evidence>